<gene>
    <name evidence="2" type="ORF">ElyMa_004394700</name>
</gene>
<dbReference type="GO" id="GO:0005776">
    <property type="term" value="C:autophagosome"/>
    <property type="evidence" value="ECO:0007669"/>
    <property type="project" value="TreeGrafter"/>
</dbReference>
<comment type="caution">
    <text evidence="2">The sequence shown here is derived from an EMBL/GenBank/DDBJ whole genome shotgun (WGS) entry which is preliminary data.</text>
</comment>
<dbReference type="PANTHER" id="PTHR31855">
    <property type="entry name" value="GUANINE NUCLEOTIDE EXCHANGE C9ORF72"/>
    <property type="match status" value="1"/>
</dbReference>
<dbReference type="GO" id="GO:0005768">
    <property type="term" value="C:endosome"/>
    <property type="evidence" value="ECO:0007669"/>
    <property type="project" value="TreeGrafter"/>
</dbReference>
<dbReference type="AlphaFoldDB" id="A0AAV4H7B5"/>
<dbReference type="GO" id="GO:0005085">
    <property type="term" value="F:guanyl-nucleotide exchange factor activity"/>
    <property type="evidence" value="ECO:0007669"/>
    <property type="project" value="InterPro"/>
</dbReference>
<accession>A0AAV4H7B5</accession>
<organism evidence="2 3">
    <name type="scientific">Elysia marginata</name>
    <dbReference type="NCBI Taxonomy" id="1093978"/>
    <lineage>
        <taxon>Eukaryota</taxon>
        <taxon>Metazoa</taxon>
        <taxon>Spiralia</taxon>
        <taxon>Lophotrochozoa</taxon>
        <taxon>Mollusca</taxon>
        <taxon>Gastropoda</taxon>
        <taxon>Heterobranchia</taxon>
        <taxon>Euthyneura</taxon>
        <taxon>Panpulmonata</taxon>
        <taxon>Sacoglossa</taxon>
        <taxon>Placobranchoidea</taxon>
        <taxon>Plakobranchidae</taxon>
        <taxon>Elysia</taxon>
    </lineage>
</organism>
<feature type="region of interest" description="Disordered" evidence="1">
    <location>
        <begin position="39"/>
        <end position="71"/>
    </location>
</feature>
<keyword evidence="3" id="KW-1185">Reference proteome</keyword>
<dbReference type="Pfam" id="PF15019">
    <property type="entry name" value="C9orf72-like"/>
    <property type="match status" value="1"/>
</dbReference>
<dbReference type="GO" id="GO:0006914">
    <property type="term" value="P:autophagy"/>
    <property type="evidence" value="ECO:0007669"/>
    <property type="project" value="TreeGrafter"/>
</dbReference>
<feature type="compositionally biased region" description="Basic and acidic residues" evidence="1">
    <location>
        <begin position="57"/>
        <end position="68"/>
    </location>
</feature>
<dbReference type="InterPro" id="IPR027819">
    <property type="entry name" value="C9orf72"/>
</dbReference>
<evidence type="ECO:0000256" key="1">
    <source>
        <dbReference type="SAM" id="MobiDB-lite"/>
    </source>
</evidence>
<dbReference type="GO" id="GO:0006897">
    <property type="term" value="P:endocytosis"/>
    <property type="evidence" value="ECO:0007669"/>
    <property type="project" value="TreeGrafter"/>
</dbReference>
<reference evidence="2 3" key="1">
    <citation type="journal article" date="2021" name="Elife">
        <title>Chloroplast acquisition without the gene transfer in kleptoplastic sea slugs, Plakobranchus ocellatus.</title>
        <authorList>
            <person name="Maeda T."/>
            <person name="Takahashi S."/>
            <person name="Yoshida T."/>
            <person name="Shimamura S."/>
            <person name="Takaki Y."/>
            <person name="Nagai Y."/>
            <person name="Toyoda A."/>
            <person name="Suzuki Y."/>
            <person name="Arimoto A."/>
            <person name="Ishii H."/>
            <person name="Satoh N."/>
            <person name="Nishiyama T."/>
            <person name="Hasebe M."/>
            <person name="Maruyama T."/>
            <person name="Minagawa J."/>
            <person name="Obokata J."/>
            <person name="Shigenobu S."/>
        </authorList>
    </citation>
    <scope>NUCLEOTIDE SEQUENCE [LARGE SCALE GENOMIC DNA]</scope>
</reference>
<dbReference type="EMBL" id="BMAT01008880">
    <property type="protein sequence ID" value="GFR94148.1"/>
    <property type="molecule type" value="Genomic_DNA"/>
</dbReference>
<dbReference type="PROSITE" id="PS51835">
    <property type="entry name" value="DENN_C9ORF72"/>
    <property type="match status" value="1"/>
</dbReference>
<protein>
    <submittedName>
        <fullName evidence="2">Protein C9orf72</fullName>
    </submittedName>
</protein>
<dbReference type="PANTHER" id="PTHR31855:SF2">
    <property type="entry name" value="GUANINE NUCLEOTIDE EXCHANGE FACTOR C9ORF72"/>
    <property type="match status" value="1"/>
</dbReference>
<name>A0AAV4H7B5_9GAST</name>
<dbReference type="Proteomes" id="UP000762676">
    <property type="component" value="Unassembled WGS sequence"/>
</dbReference>
<evidence type="ECO:0000313" key="2">
    <source>
        <dbReference type="EMBL" id="GFR94148.1"/>
    </source>
</evidence>
<sequence length="490" mass="54126">MATISMLSSELDGCTTDHPGLLFYDYDLGIMSVTEGNSRLTSEAERGSDNGTSSRLSHAEQEDKEEKSNGIGKNLDLVNAVNRGIVVENHGTALGKDDDCSPMSPSSSFSVSSIGNIEHSFVDALLLCGWDNILGPRLDHVWYVRGRPQPHTNILRHVTTQALSGEICRDVFSNQIDFKFFDIPDKGIIIPTFVFSAQGLRGLALKALALVIPNSELPLYLHQDELIQAWFKRIVAKLRVICAKKDFATSGLADLSSWLWSSMAMLSSLQEVGLPIKIELNYTAFCPANTLESEFLRLVIASHLMTYGRSLVVGARADRVNILVYTLGLFCWEGELMCSRAALQGRPWPYFQDLCVQGCIKNPDGSHNLSVRDMLCSRYPTTIVDVDQRDVTQSSSAVDHWRLSHEAHMEELEELYQGREGNSIGSSSAGSPRLSVKRLKLDLGLTLEGDFRIVLAAADKLKPGILHFVCHGGRSAKYDSEYLPNLTDVL</sequence>
<proteinExistence type="predicted"/>
<evidence type="ECO:0000313" key="3">
    <source>
        <dbReference type="Proteomes" id="UP000762676"/>
    </source>
</evidence>